<protein>
    <recommendedName>
        <fullName evidence="3">FecR N-terminal domain-containing protein</fullName>
    </recommendedName>
</protein>
<evidence type="ECO:0008006" key="3">
    <source>
        <dbReference type="Google" id="ProtNLM"/>
    </source>
</evidence>
<proteinExistence type="predicted"/>
<reference evidence="1" key="1">
    <citation type="submission" date="2022-07" db="EMBL/GenBank/DDBJ databases">
        <title>Complete Genome Sequence of the Radioresistant Bacterium Deinococcus aetherius ST0316, Isolated from the Air Dust collected in Lower Stratosphere above Japan.</title>
        <authorList>
            <person name="Satoh K."/>
            <person name="Hagiwara K."/>
            <person name="Katsumata K."/>
            <person name="Kubo A."/>
            <person name="Yokobori S."/>
            <person name="Yamagishi A."/>
            <person name="Oono Y."/>
            <person name="Narumi I."/>
        </authorList>
    </citation>
    <scope>NUCLEOTIDE SEQUENCE</scope>
    <source>
        <strain evidence="1">ST0316</strain>
    </source>
</reference>
<dbReference type="EMBL" id="AP026560">
    <property type="protein sequence ID" value="BDP40066.1"/>
    <property type="molecule type" value="Genomic_DNA"/>
</dbReference>
<accession>A0ABN6R9M2</accession>
<organism evidence="1 2">
    <name type="scientific">Deinococcus aetherius</name>
    <dbReference type="NCBI Taxonomy" id="200252"/>
    <lineage>
        <taxon>Bacteria</taxon>
        <taxon>Thermotogati</taxon>
        <taxon>Deinococcota</taxon>
        <taxon>Deinococci</taxon>
        <taxon>Deinococcales</taxon>
        <taxon>Deinococcaceae</taxon>
        <taxon>Deinococcus</taxon>
    </lineage>
</organism>
<evidence type="ECO:0000313" key="1">
    <source>
        <dbReference type="EMBL" id="BDP40066.1"/>
    </source>
</evidence>
<name>A0ABN6R9M2_9DEIO</name>
<keyword evidence="2" id="KW-1185">Reference proteome</keyword>
<sequence>MDDGELDTLFARARQETPGDAGAAERFLAWRREGQAAERVPAPAPRSRTARWPALLAVAAVLTGALVLRPAPPLPPSAAYDAYEGTLGEGW</sequence>
<evidence type="ECO:0000313" key="2">
    <source>
        <dbReference type="Proteomes" id="UP001064971"/>
    </source>
</evidence>
<dbReference type="Proteomes" id="UP001064971">
    <property type="component" value="Chromosome"/>
</dbReference>
<dbReference type="RefSeq" id="WP_264775958.1">
    <property type="nucleotide sequence ID" value="NZ_AP026560.1"/>
</dbReference>
<gene>
    <name evidence="1" type="ORF">DAETH_00350</name>
</gene>